<comment type="caution">
    <text evidence="2">The sequence shown here is derived from an EMBL/GenBank/DDBJ whole genome shotgun (WGS) entry which is preliminary data.</text>
</comment>
<dbReference type="InParanoid" id="A0A024G2T9"/>
<organism evidence="2 3">
    <name type="scientific">Albugo candida</name>
    <dbReference type="NCBI Taxonomy" id="65357"/>
    <lineage>
        <taxon>Eukaryota</taxon>
        <taxon>Sar</taxon>
        <taxon>Stramenopiles</taxon>
        <taxon>Oomycota</taxon>
        <taxon>Peronosporomycetes</taxon>
        <taxon>Albuginales</taxon>
        <taxon>Albuginaceae</taxon>
        <taxon>Albugo</taxon>
    </lineage>
</organism>
<dbReference type="InterPro" id="IPR022127">
    <property type="entry name" value="STIMATE/YPL162C"/>
</dbReference>
<dbReference type="AlphaFoldDB" id="A0A024G2T9"/>
<dbReference type="Proteomes" id="UP000053237">
    <property type="component" value="Unassembled WGS sequence"/>
</dbReference>
<sequence length="229" mass="25975">MIHLEECRLLSGIETYLLQFLLGLIAFSTLWYKRHIERPRRPPNIWMMDVSKPAIGASLSHLINLCAAGELPAVTNECVWYFINTLCDCMLGTALNVSFLRAQQEIAYVFHWSSVYDCGEYGNPPNCRIWLIQLLSWLGILLLSKMIILAMLVTFAATWGGIGEILFHSLRPYPLAELVIVLIVCPSFLNVVQLWIQDTFLKKEVEFSPKDCGSLIKENSLKAKLLANV</sequence>
<proteinExistence type="predicted"/>
<dbReference type="GO" id="GO:0016020">
    <property type="term" value="C:membrane"/>
    <property type="evidence" value="ECO:0007669"/>
    <property type="project" value="TreeGrafter"/>
</dbReference>
<reference evidence="2 3" key="1">
    <citation type="submission" date="2012-05" db="EMBL/GenBank/DDBJ databases">
        <title>Recombination and specialization in a pathogen metapopulation.</title>
        <authorList>
            <person name="Gardiner A."/>
            <person name="Kemen E."/>
            <person name="Schultz-Larsen T."/>
            <person name="MacLean D."/>
            <person name="Van Oosterhout C."/>
            <person name="Jones J.D.G."/>
        </authorList>
    </citation>
    <scope>NUCLEOTIDE SEQUENCE [LARGE SCALE GENOMIC DNA]</scope>
    <source>
        <strain evidence="2 3">Ac Nc2</strain>
    </source>
</reference>
<protein>
    <submittedName>
        <fullName evidence="2">Uncharacterized protein</fullName>
    </submittedName>
</protein>
<feature type="transmembrane region" description="Helical" evidence="1">
    <location>
        <begin position="178"/>
        <end position="196"/>
    </location>
</feature>
<name>A0A024G2T9_9STRA</name>
<keyword evidence="1" id="KW-1133">Transmembrane helix</keyword>
<gene>
    <name evidence="2" type="ORF">BN9_018690</name>
</gene>
<evidence type="ECO:0000313" key="3">
    <source>
        <dbReference type="Proteomes" id="UP000053237"/>
    </source>
</evidence>
<dbReference type="EMBL" id="CAIX01000014">
    <property type="protein sequence ID" value="CCI41085.1"/>
    <property type="molecule type" value="Genomic_DNA"/>
</dbReference>
<dbReference type="OrthoDB" id="431202at2759"/>
<evidence type="ECO:0000256" key="1">
    <source>
        <dbReference type="SAM" id="Phobius"/>
    </source>
</evidence>
<dbReference type="PANTHER" id="PTHR31735:SF1">
    <property type="entry name" value="VACUOLAR MEMBRANE PROTEIN YPL162C"/>
    <property type="match status" value="1"/>
</dbReference>
<dbReference type="STRING" id="65357.A0A024G2T9"/>
<dbReference type="Pfam" id="PF12400">
    <property type="entry name" value="STIMATE"/>
    <property type="match status" value="1"/>
</dbReference>
<keyword evidence="1" id="KW-0812">Transmembrane</keyword>
<keyword evidence="3" id="KW-1185">Reference proteome</keyword>
<feature type="transmembrane region" description="Helical" evidence="1">
    <location>
        <begin position="16"/>
        <end position="32"/>
    </location>
</feature>
<accession>A0A024G2T9</accession>
<feature type="transmembrane region" description="Helical" evidence="1">
    <location>
        <begin position="134"/>
        <end position="158"/>
    </location>
</feature>
<keyword evidence="1" id="KW-0472">Membrane</keyword>
<dbReference type="PANTHER" id="PTHR31735">
    <property type="entry name" value="VACUOLAR MEMBRANE PROTEIN YPL162C"/>
    <property type="match status" value="1"/>
</dbReference>
<evidence type="ECO:0000313" key="2">
    <source>
        <dbReference type="EMBL" id="CCI41085.1"/>
    </source>
</evidence>